<reference evidence="2 3" key="2">
    <citation type="submission" date="2015-01" db="EMBL/GenBank/DDBJ databases">
        <authorList>
            <consortium name="NBRP consortium"/>
            <person name="Sawabe T."/>
            <person name="Meirelles P."/>
            <person name="Feng G."/>
            <person name="Sayaka M."/>
            <person name="Hattori M."/>
            <person name="Ohkuma M."/>
        </authorList>
    </citation>
    <scope>NUCLEOTIDE SEQUENCE [LARGE SCALE GENOMIC DNA]</scope>
    <source>
        <strain evidence="3">JCM 19241</strain>
    </source>
</reference>
<dbReference type="AlphaFoldDB" id="A0A0B8Q7F8"/>
<evidence type="ECO:0000313" key="3">
    <source>
        <dbReference type="Proteomes" id="UP000031666"/>
    </source>
</evidence>
<comment type="caution">
    <text evidence="2">The sequence shown here is derived from an EMBL/GenBank/DDBJ whole genome shotgun (WGS) entry which is preliminary data.</text>
</comment>
<dbReference type="STRING" id="1481914.JCM19241_854"/>
<dbReference type="Proteomes" id="UP000031666">
    <property type="component" value="Unassembled WGS sequence"/>
</dbReference>
<evidence type="ECO:0000313" key="2">
    <source>
        <dbReference type="EMBL" id="GAM74511.1"/>
    </source>
</evidence>
<reference evidence="2 3" key="1">
    <citation type="submission" date="2015-01" db="EMBL/GenBank/DDBJ databases">
        <title>Vibrio sp. C94 JCM 19241 whole genome shotgun sequence.</title>
        <authorList>
            <person name="Sawabe T."/>
            <person name="Meirelles P."/>
            <person name="Feng G."/>
            <person name="Sayaka M."/>
            <person name="Hattori M."/>
            <person name="Ohkuma M."/>
        </authorList>
    </citation>
    <scope>NUCLEOTIDE SEQUENCE [LARGE SCALE GENOMIC DNA]</scope>
    <source>
        <strain evidence="3">JCM 19241</strain>
    </source>
</reference>
<accession>A0A0B8Q7F8</accession>
<dbReference type="SUPFAM" id="SSF56954">
    <property type="entry name" value="Outer membrane efflux proteins (OEP)"/>
    <property type="match status" value="1"/>
</dbReference>
<organism evidence="2 3">
    <name type="scientific">Vibrio ishigakensis</name>
    <dbReference type="NCBI Taxonomy" id="1481914"/>
    <lineage>
        <taxon>Bacteria</taxon>
        <taxon>Pseudomonadati</taxon>
        <taxon>Pseudomonadota</taxon>
        <taxon>Gammaproteobacteria</taxon>
        <taxon>Vibrionales</taxon>
        <taxon>Vibrionaceae</taxon>
        <taxon>Vibrio</taxon>
    </lineage>
</organism>
<evidence type="ECO:0000256" key="1">
    <source>
        <dbReference type="SAM" id="SignalP"/>
    </source>
</evidence>
<protein>
    <submittedName>
        <fullName evidence="2">Outer membrane protein</fullName>
    </submittedName>
</protein>
<keyword evidence="1" id="KW-0732">Signal</keyword>
<proteinExistence type="predicted"/>
<feature type="signal peptide" evidence="1">
    <location>
        <begin position="1"/>
        <end position="20"/>
    </location>
</feature>
<name>A0A0B8Q7F8_9VIBR</name>
<dbReference type="EMBL" id="BBSC01000003">
    <property type="protein sequence ID" value="GAM74511.1"/>
    <property type="molecule type" value="Genomic_DNA"/>
</dbReference>
<feature type="chain" id="PRO_5002123776" evidence="1">
    <location>
        <begin position="21"/>
        <end position="102"/>
    </location>
</feature>
<gene>
    <name evidence="2" type="ORF">JCM19241_854</name>
</gene>
<sequence>MKLRILTSAMCAVLSLPVSAESVTFSQAWQMVQSDNNGLAASQANVSRYQNLQAGKKSLNLPSVTLSANYTRLDDDVTLDGNQLVESTGNTAPPVLAPILGG</sequence>
<dbReference type="GO" id="GO:0015562">
    <property type="term" value="F:efflux transmembrane transporter activity"/>
    <property type="evidence" value="ECO:0007669"/>
    <property type="project" value="InterPro"/>
</dbReference>